<evidence type="ECO:0000256" key="8">
    <source>
        <dbReference type="ARBA" id="ARBA00023163"/>
    </source>
</evidence>
<evidence type="ECO:0000259" key="10">
    <source>
        <dbReference type="Pfam" id="PF04963"/>
    </source>
</evidence>
<protein>
    <submittedName>
        <fullName evidence="11">RNA polymerase sigma-54 factor</fullName>
    </submittedName>
</protein>
<dbReference type="NCBIfam" id="TIGR02395">
    <property type="entry name" value="rpoN_sigma"/>
    <property type="match status" value="1"/>
</dbReference>
<comment type="similarity">
    <text evidence="1">Belongs to the sigma-54 factor family.</text>
</comment>
<dbReference type="PRINTS" id="PR00045">
    <property type="entry name" value="SIGMA54FCT"/>
</dbReference>
<dbReference type="Pfam" id="PF04963">
    <property type="entry name" value="Sigma54_CBD"/>
    <property type="match status" value="1"/>
</dbReference>
<proteinExistence type="inferred from homology"/>
<evidence type="ECO:0000256" key="7">
    <source>
        <dbReference type="ARBA" id="ARBA00023125"/>
    </source>
</evidence>
<keyword evidence="5" id="KW-0805">Transcription regulation</keyword>
<reference evidence="11 12" key="1">
    <citation type="submission" date="2021-03" db="EMBL/GenBank/DDBJ databases">
        <title>Genomic Encyclopedia of Type Strains, Phase IV (KMG-IV): sequencing the most valuable type-strain genomes for metagenomic binning, comparative biology and taxonomic classification.</title>
        <authorList>
            <person name="Goeker M."/>
        </authorList>
    </citation>
    <scope>NUCLEOTIDE SEQUENCE [LARGE SCALE GENOMIC DNA]</scope>
    <source>
        <strain evidence="11 12">DSM 24950</strain>
    </source>
</reference>
<name>A0ABS4I9P6_9BACL</name>
<sequence>MLNLNPKAVLQQSQGLTVSPKMLQSIHVLQLSSADLVSYVHEQSAENPLLELAWTESMRSRKPNNNGKTRADSNRSVPFIDLAANPEDTLEMNLLSQLRFAKLTKHQYMIAKFLVGNLNEKGYLTITIKETSHCLQVTQDEVVQVLSKVQALEPPGIAARTLQECLEIQIRRDQNADPYAEMLVSSHLSELGNGKWKYLDKGLGIPLDLIKKSMAYIRTLNPKPGIAFKHHQQMNLKPDAEIYKELNHYIVLLYHDGVPKVSLNKNVMQLLSESDTKEVADYKRKHMQSARMLIQSLEDRKHTLVRVIEAIIEEQQMFLERGLFYLKPLKLKAIADKLGLHESTVSRTIQNKVVQTPQGIYELKFFFATALTTTDGDSASAERMKYRIRELIEDENKNKPLSDQQITDLMNKGGMQISRRTVMKYREEMNILSSRLRG</sequence>
<keyword evidence="3" id="KW-0808">Transferase</keyword>
<evidence type="ECO:0000313" key="12">
    <source>
        <dbReference type="Proteomes" id="UP001519344"/>
    </source>
</evidence>
<keyword evidence="6" id="KW-0731">Sigma factor</keyword>
<keyword evidence="8" id="KW-0804">Transcription</keyword>
<organism evidence="11 12">
    <name type="scientific">Paenibacillus aceris</name>
    <dbReference type="NCBI Taxonomy" id="869555"/>
    <lineage>
        <taxon>Bacteria</taxon>
        <taxon>Bacillati</taxon>
        <taxon>Bacillota</taxon>
        <taxon>Bacilli</taxon>
        <taxon>Bacillales</taxon>
        <taxon>Paenibacillaceae</taxon>
        <taxon>Paenibacillus</taxon>
    </lineage>
</organism>
<evidence type="ECO:0000256" key="1">
    <source>
        <dbReference type="ARBA" id="ARBA00008798"/>
    </source>
</evidence>
<dbReference type="Gene3D" id="1.10.10.1330">
    <property type="entry name" value="RNA polymerase sigma-54 factor, core-binding domain"/>
    <property type="match status" value="1"/>
</dbReference>
<gene>
    <name evidence="11" type="ORF">J2Z65_006921</name>
</gene>
<comment type="caution">
    <text evidence="11">The sequence shown here is derived from an EMBL/GenBank/DDBJ whole genome shotgun (WGS) entry which is preliminary data.</text>
</comment>
<dbReference type="PROSITE" id="PS50044">
    <property type="entry name" value="SIGMA54_3"/>
    <property type="match status" value="1"/>
</dbReference>
<evidence type="ECO:0000256" key="6">
    <source>
        <dbReference type="ARBA" id="ARBA00023082"/>
    </source>
</evidence>
<keyword evidence="4" id="KW-0548">Nucleotidyltransferase</keyword>
<dbReference type="InterPro" id="IPR007634">
    <property type="entry name" value="RNA_pol_sigma_54_DNA-bd"/>
</dbReference>
<dbReference type="PROSITE" id="PS00717">
    <property type="entry name" value="SIGMA54_1"/>
    <property type="match status" value="1"/>
</dbReference>
<evidence type="ECO:0000256" key="5">
    <source>
        <dbReference type="ARBA" id="ARBA00023015"/>
    </source>
</evidence>
<dbReference type="InterPro" id="IPR038709">
    <property type="entry name" value="RpoN_core-bd_sf"/>
</dbReference>
<evidence type="ECO:0000313" key="11">
    <source>
        <dbReference type="EMBL" id="MBP1967649.1"/>
    </source>
</evidence>
<keyword evidence="7" id="KW-0238">DNA-binding</keyword>
<dbReference type="RefSeq" id="WP_167062919.1">
    <property type="nucleotide sequence ID" value="NZ_JAAOZR010000025.1"/>
</dbReference>
<evidence type="ECO:0000256" key="4">
    <source>
        <dbReference type="ARBA" id="ARBA00022695"/>
    </source>
</evidence>
<dbReference type="Gene3D" id="1.10.10.60">
    <property type="entry name" value="Homeodomain-like"/>
    <property type="match status" value="1"/>
</dbReference>
<dbReference type="PANTHER" id="PTHR32248">
    <property type="entry name" value="RNA POLYMERASE SIGMA-54 FACTOR"/>
    <property type="match status" value="1"/>
</dbReference>
<feature type="domain" description="RNA polymerase sigma factor 54 core-binding" evidence="10">
    <location>
        <begin position="85"/>
        <end position="265"/>
    </location>
</feature>
<keyword evidence="2" id="KW-0240">DNA-directed RNA polymerase</keyword>
<evidence type="ECO:0000256" key="2">
    <source>
        <dbReference type="ARBA" id="ARBA00022478"/>
    </source>
</evidence>
<dbReference type="EMBL" id="JAGGKV010000038">
    <property type="protein sequence ID" value="MBP1967649.1"/>
    <property type="molecule type" value="Genomic_DNA"/>
</dbReference>
<dbReference type="InterPro" id="IPR000394">
    <property type="entry name" value="RNA_pol_sigma_54"/>
</dbReference>
<evidence type="ECO:0000256" key="3">
    <source>
        <dbReference type="ARBA" id="ARBA00022679"/>
    </source>
</evidence>
<dbReference type="PANTHER" id="PTHR32248:SF4">
    <property type="entry name" value="RNA POLYMERASE SIGMA-54 FACTOR"/>
    <property type="match status" value="1"/>
</dbReference>
<feature type="domain" description="RNA polymerase sigma factor 54 DNA-binding" evidence="9">
    <location>
        <begin position="282"/>
        <end position="437"/>
    </location>
</feature>
<dbReference type="Proteomes" id="UP001519344">
    <property type="component" value="Unassembled WGS sequence"/>
</dbReference>
<keyword evidence="12" id="KW-1185">Reference proteome</keyword>
<dbReference type="Pfam" id="PF04552">
    <property type="entry name" value="Sigma54_DBD"/>
    <property type="match status" value="1"/>
</dbReference>
<dbReference type="Pfam" id="PF00309">
    <property type="entry name" value="Sigma54_AID"/>
    <property type="match status" value="1"/>
</dbReference>
<evidence type="ECO:0000259" key="9">
    <source>
        <dbReference type="Pfam" id="PF04552"/>
    </source>
</evidence>
<dbReference type="PIRSF" id="PIRSF000774">
    <property type="entry name" value="RpoN"/>
    <property type="match status" value="1"/>
</dbReference>
<accession>A0ABS4I9P6</accession>
<dbReference type="InterPro" id="IPR007046">
    <property type="entry name" value="RNA_pol_sigma_54_core-bd"/>
</dbReference>